<evidence type="ECO:0000313" key="4">
    <source>
        <dbReference type="Proteomes" id="UP000012589"/>
    </source>
</evidence>
<dbReference type="HOGENOM" id="CLU_056925_0_0_9"/>
<dbReference type="PANTHER" id="PTHR46558:SF11">
    <property type="entry name" value="HTH-TYPE TRANSCRIPTIONAL REGULATOR XRE"/>
    <property type="match status" value="1"/>
</dbReference>
<evidence type="ECO:0000259" key="2">
    <source>
        <dbReference type="PROSITE" id="PS50943"/>
    </source>
</evidence>
<dbReference type="SUPFAM" id="SSF47413">
    <property type="entry name" value="lambda repressor-like DNA-binding domains"/>
    <property type="match status" value="1"/>
</dbReference>
<dbReference type="STRING" id="1235802.C823_00812"/>
<dbReference type="Proteomes" id="UP000012589">
    <property type="component" value="Unassembled WGS sequence"/>
</dbReference>
<dbReference type="Gene3D" id="1.10.260.40">
    <property type="entry name" value="lambda repressor-like DNA-binding domains"/>
    <property type="match status" value="1"/>
</dbReference>
<name>N2BHY5_9FIRM</name>
<dbReference type="eggNOG" id="COG1476">
    <property type="taxonomic scope" value="Bacteria"/>
</dbReference>
<dbReference type="Pfam" id="PF13176">
    <property type="entry name" value="TPR_7"/>
    <property type="match status" value="1"/>
</dbReference>
<dbReference type="PATRIC" id="fig|1235802.3.peg.871"/>
<evidence type="ECO:0000313" key="3">
    <source>
        <dbReference type="EMBL" id="EMZ36444.1"/>
    </source>
</evidence>
<accession>N2BHY5</accession>
<proteinExistence type="predicted"/>
<dbReference type="CDD" id="cd00093">
    <property type="entry name" value="HTH_XRE"/>
    <property type="match status" value="1"/>
</dbReference>
<feature type="domain" description="HTH cro/C1-type" evidence="2">
    <location>
        <begin position="7"/>
        <end position="61"/>
    </location>
</feature>
<protein>
    <recommendedName>
        <fullName evidence="2">HTH cro/C1-type domain-containing protein</fullName>
    </recommendedName>
</protein>
<dbReference type="Pfam" id="PF01381">
    <property type="entry name" value="HTH_3"/>
    <property type="match status" value="1"/>
</dbReference>
<dbReference type="Gene3D" id="1.25.40.10">
    <property type="entry name" value="Tetratricopeptide repeat domain"/>
    <property type="match status" value="1"/>
</dbReference>
<evidence type="ECO:0000256" key="1">
    <source>
        <dbReference type="ARBA" id="ARBA00023125"/>
    </source>
</evidence>
<dbReference type="GO" id="GO:0003677">
    <property type="term" value="F:DNA binding"/>
    <property type="evidence" value="ECO:0007669"/>
    <property type="project" value="UniProtKB-KW"/>
</dbReference>
<dbReference type="PROSITE" id="PS50943">
    <property type="entry name" value="HTH_CROC1"/>
    <property type="match status" value="1"/>
</dbReference>
<dbReference type="InterPro" id="IPR010982">
    <property type="entry name" value="Lambda_DNA-bd_dom_sf"/>
</dbReference>
<reference evidence="3 4" key="1">
    <citation type="journal article" date="2014" name="Genome Announc.">
        <title>Draft genome sequences of the altered schaedler flora, a defined bacterial community from gnotobiotic mice.</title>
        <authorList>
            <person name="Wannemuehler M.J."/>
            <person name="Overstreet A.M."/>
            <person name="Ward D.V."/>
            <person name="Phillips G.J."/>
        </authorList>
    </citation>
    <scope>NUCLEOTIDE SEQUENCE [LARGE SCALE GENOMIC DNA]</scope>
    <source>
        <strain evidence="3 4">ASF492</strain>
    </source>
</reference>
<dbReference type="InterPro" id="IPR011990">
    <property type="entry name" value="TPR-like_helical_dom_sf"/>
</dbReference>
<dbReference type="InterPro" id="IPR001387">
    <property type="entry name" value="Cro/C1-type_HTH"/>
</dbReference>
<comment type="caution">
    <text evidence="3">The sequence shown here is derived from an EMBL/GenBank/DDBJ whole genome shotgun (WGS) entry which is preliminary data.</text>
</comment>
<dbReference type="SUPFAM" id="SSF81901">
    <property type="entry name" value="HCP-like"/>
    <property type="match status" value="1"/>
</dbReference>
<dbReference type="SMART" id="SM00530">
    <property type="entry name" value="HTH_XRE"/>
    <property type="match status" value="1"/>
</dbReference>
<dbReference type="OrthoDB" id="9812495at2"/>
<gene>
    <name evidence="3" type="ORF">C823_00812</name>
</gene>
<dbReference type="PANTHER" id="PTHR46558">
    <property type="entry name" value="TRACRIPTIONAL REGULATORY PROTEIN-RELATED-RELATED"/>
    <property type="match status" value="1"/>
</dbReference>
<keyword evidence="4" id="KW-1185">Reference proteome</keyword>
<keyword evidence="1" id="KW-0238">DNA-binding</keyword>
<sequence length="356" mass="40697">MAMNTVIYEKRRALGLTQEQVAEYLGVSAPAVHKWEKGITYPDVVLIPKLARLLKVDLNSLFCFRQTLTQQEVQQFQEETAQIIQADGIEAGVAMAKEKIREYPDCGALLQGMANMIQGALVMSEMSDREKERYQPQITEWYERAMNSDDVNVRQRAGFMAVSQYLRCGDTEKAQQVLDRLPEPDLLNKMVLQADVYEKKGNREEAIKLLERQLLQLSQTVLGIFLRLVDLELETGEMAIAEQIAQKAKEAAQAFDAWGYMPLLGPEAVAKKTKNVPKSIELLQRMMEDIEHPFRPGRSPLYHCIYPEQEDEIQISGKLLPPLLKMLETDPAYDFLRGEPEFDRLLVMCRKRCGKL</sequence>
<dbReference type="EMBL" id="AQFT01000023">
    <property type="protein sequence ID" value="EMZ36444.1"/>
    <property type="molecule type" value="Genomic_DNA"/>
</dbReference>
<organism evidence="3 4">
    <name type="scientific">Eubacterium plexicaudatum ASF492</name>
    <dbReference type="NCBI Taxonomy" id="1235802"/>
    <lineage>
        <taxon>Bacteria</taxon>
        <taxon>Bacillati</taxon>
        <taxon>Bacillota</taxon>
        <taxon>Clostridia</taxon>
        <taxon>Eubacteriales</taxon>
        <taxon>Eubacteriaceae</taxon>
        <taxon>Eubacterium</taxon>
    </lineage>
</organism>
<dbReference type="InterPro" id="IPR019734">
    <property type="entry name" value="TPR_rpt"/>
</dbReference>
<dbReference type="AlphaFoldDB" id="N2BHY5"/>